<dbReference type="OrthoDB" id="9858190at2"/>
<dbReference type="KEGG" id="dvu:DVU_2005"/>
<proteinExistence type="predicted"/>
<gene>
    <name evidence="1" type="ordered locus">DVU_2005</name>
</gene>
<accession>Q72AI8</accession>
<dbReference type="PaxDb" id="882-DVU_2005"/>
<evidence type="ECO:0000313" key="1">
    <source>
        <dbReference type="EMBL" id="AAS96480.1"/>
    </source>
</evidence>
<evidence type="ECO:0000313" key="2">
    <source>
        <dbReference type="Proteomes" id="UP000002194"/>
    </source>
</evidence>
<keyword evidence="2" id="KW-1185">Reference proteome</keyword>
<name>Q72AI8_NITV2</name>
<dbReference type="EMBL" id="AE017285">
    <property type="protein sequence ID" value="AAS96480.1"/>
    <property type="molecule type" value="Genomic_DNA"/>
</dbReference>
<sequence length="33" mass="3927">MPSPITAPCSWQPSIFLRFFQYINSFVYKKIIC</sequence>
<dbReference type="HOGENOM" id="CLU_3381572_0_0_7"/>
<dbReference type="Proteomes" id="UP000002194">
    <property type="component" value="Chromosome"/>
</dbReference>
<organism evidence="1 2">
    <name type="scientific">Nitratidesulfovibrio vulgaris (strain ATCC 29579 / DSM 644 / CCUG 34227 / NCIMB 8303 / VKM B-1760 / Hildenborough)</name>
    <name type="common">Desulfovibrio vulgaris</name>
    <dbReference type="NCBI Taxonomy" id="882"/>
    <lineage>
        <taxon>Bacteria</taxon>
        <taxon>Pseudomonadati</taxon>
        <taxon>Thermodesulfobacteriota</taxon>
        <taxon>Desulfovibrionia</taxon>
        <taxon>Desulfovibrionales</taxon>
        <taxon>Desulfovibrionaceae</taxon>
        <taxon>Nitratidesulfovibrio</taxon>
    </lineage>
</organism>
<protein>
    <submittedName>
        <fullName evidence="1">Uncharacterized protein</fullName>
    </submittedName>
</protein>
<dbReference type="AlphaFoldDB" id="Q72AI8"/>
<reference evidence="1 2" key="1">
    <citation type="journal article" date="2004" name="Nat. Biotechnol.">
        <title>The genome sequence of the anaerobic, sulfate-reducing bacterium Desulfovibrio vulgaris Hildenborough.</title>
        <authorList>
            <person name="Heidelberg J.F."/>
            <person name="Seshadri R."/>
            <person name="Haveman S.A."/>
            <person name="Hemme C.L."/>
            <person name="Paulsen I.T."/>
            <person name="Kolonay J.F."/>
            <person name="Eisen J.A."/>
            <person name="Ward N."/>
            <person name="Methe B."/>
            <person name="Brinkac L.M."/>
            <person name="Daugherty S.C."/>
            <person name="Deboy R.T."/>
            <person name="Dodson R.J."/>
            <person name="Durkin A.S."/>
            <person name="Madupu R."/>
            <person name="Nelson W.C."/>
            <person name="Sullivan S.A."/>
            <person name="Fouts D."/>
            <person name="Haft D.H."/>
            <person name="Selengut J."/>
            <person name="Peterson J.D."/>
            <person name="Davidsen T.M."/>
            <person name="Zafar N."/>
            <person name="Zhou L."/>
            <person name="Radune D."/>
            <person name="Dimitrov G."/>
            <person name="Hance M."/>
            <person name="Tran K."/>
            <person name="Khouri H."/>
            <person name="Gill J."/>
            <person name="Utterback T.R."/>
            <person name="Feldblyum T.V."/>
            <person name="Wall J.D."/>
            <person name="Voordouw G."/>
            <person name="Fraser C.M."/>
        </authorList>
    </citation>
    <scope>NUCLEOTIDE SEQUENCE [LARGE SCALE GENOMIC DNA]</scope>
    <source>
        <strain evidence="2">ATCC 29579 / DSM 644 / NCIMB 8303 / VKM B-1760 / Hildenborough</strain>
    </source>
</reference>
<dbReference type="EnsemblBacteria" id="AAS96480">
    <property type="protein sequence ID" value="AAS96480"/>
    <property type="gene ID" value="DVU_2005"/>
</dbReference>